<comment type="subunit">
    <text evidence="2">Homodimer.</text>
</comment>
<comment type="similarity">
    <text evidence="2">Belongs to the AB hydrolase superfamily. MetX family.</text>
</comment>
<dbReference type="Proteomes" id="UP000602284">
    <property type="component" value="Unassembled WGS sequence"/>
</dbReference>
<dbReference type="EMBL" id="JAEQNB010000003">
    <property type="protein sequence ID" value="MBL0387174.1"/>
    <property type="molecule type" value="Genomic_DNA"/>
</dbReference>
<organism evidence="4 5">
    <name type="scientific">Tumebacillus amylolyticus</name>
    <dbReference type="NCBI Taxonomy" id="2801339"/>
    <lineage>
        <taxon>Bacteria</taxon>
        <taxon>Bacillati</taxon>
        <taxon>Bacillota</taxon>
        <taxon>Bacilli</taxon>
        <taxon>Bacillales</taxon>
        <taxon>Alicyclobacillaceae</taxon>
        <taxon>Tumebacillus</taxon>
    </lineage>
</organism>
<dbReference type="Gene3D" id="3.40.50.1820">
    <property type="entry name" value="alpha/beta hydrolase"/>
    <property type="match status" value="1"/>
</dbReference>
<dbReference type="EC" id="2.3.1.31" evidence="2"/>
<feature type="active site" evidence="2">
    <location>
        <position position="332"/>
    </location>
</feature>
<keyword evidence="2" id="KW-0963">Cytoplasm</keyword>
<dbReference type="HAMAP" id="MF_00296">
    <property type="entry name" value="MetX_acyltransf"/>
    <property type="match status" value="1"/>
</dbReference>
<evidence type="ECO:0000256" key="1">
    <source>
        <dbReference type="ARBA" id="ARBA00022679"/>
    </source>
</evidence>
<protein>
    <recommendedName>
        <fullName evidence="2">Homoserine O-acetyltransferase</fullName>
        <shortName evidence="2">HAT</shortName>
        <ecNumber evidence="2">2.3.1.31</ecNumber>
    </recommendedName>
    <alternativeName>
        <fullName evidence="2">Homoserine transacetylase</fullName>
        <shortName evidence="2">HTA</shortName>
    </alternativeName>
</protein>
<name>A0ABS1JA64_9BACL</name>
<dbReference type="InterPro" id="IPR008220">
    <property type="entry name" value="HAT_MetX-like"/>
</dbReference>
<dbReference type="PIRSF" id="PIRSF000443">
    <property type="entry name" value="Homoser_Ac_trans"/>
    <property type="match status" value="1"/>
</dbReference>
<comment type="caution">
    <text evidence="2">Lacks conserved residue(s) required for the propagation of feature annotation.</text>
</comment>
<keyword evidence="2" id="KW-0028">Amino-acid biosynthesis</keyword>
<evidence type="ECO:0000313" key="5">
    <source>
        <dbReference type="Proteomes" id="UP000602284"/>
    </source>
</evidence>
<comment type="caution">
    <text evidence="4">The sequence shown here is derived from an EMBL/GenBank/DDBJ whole genome shotgun (WGS) entry which is preliminary data.</text>
</comment>
<comment type="subcellular location">
    <subcellularLocation>
        <location evidence="2">Cytoplasm</location>
    </subcellularLocation>
</comment>
<comment type="pathway">
    <text evidence="2">Amino-acid biosynthesis; L-methionine biosynthesis via de novo pathway; O-acetyl-L-homoserine from L-homoserine: step 1/1.</text>
</comment>
<dbReference type="Gene3D" id="1.10.1740.110">
    <property type="match status" value="1"/>
</dbReference>
<gene>
    <name evidence="2" type="primary">metXA</name>
    <name evidence="4" type="ORF">JJB07_10990</name>
</gene>
<dbReference type="PANTHER" id="PTHR32268:SF11">
    <property type="entry name" value="HOMOSERINE O-ACETYLTRANSFERASE"/>
    <property type="match status" value="1"/>
</dbReference>
<feature type="binding site" evidence="2">
    <location>
        <position position="211"/>
    </location>
    <ligand>
        <name>substrate</name>
    </ligand>
</feature>
<dbReference type="InterPro" id="IPR000073">
    <property type="entry name" value="AB_hydrolase_1"/>
</dbReference>
<evidence type="ECO:0000313" key="4">
    <source>
        <dbReference type="EMBL" id="MBL0387174.1"/>
    </source>
</evidence>
<dbReference type="GO" id="GO:0004414">
    <property type="term" value="F:homoserine O-acetyltransferase activity"/>
    <property type="evidence" value="ECO:0007669"/>
    <property type="project" value="UniProtKB-EC"/>
</dbReference>
<evidence type="ECO:0000256" key="2">
    <source>
        <dbReference type="HAMAP-Rule" id="MF_00296"/>
    </source>
</evidence>
<feature type="active site" description="Nucleophile" evidence="2">
    <location>
        <position position="142"/>
    </location>
</feature>
<proteinExistence type="inferred from homology"/>
<keyword evidence="5" id="KW-1185">Reference proteome</keyword>
<feature type="active site" evidence="2">
    <location>
        <position position="299"/>
    </location>
</feature>
<sequence>MRLTVLEKCRTKTLVLPEFRLESGALLREVKVSYEAHGTLNETGTNAVLVCHALTGDAQASQWWNGVVGPKQALDTERYFVICSNVLGGCIGSTGPQSVNPETGHPYGSSFPTVTIRDMVHLQHRLLQELGVPNLHLVIGGSMGGLQAIEWAVTYPSFVRHCIPIASAQQLSALAIAYNDAMRTAITNDPAWNGGDYYDGPGPLQGFALARKIGMITYRSYELFEDRFGRETTPNAASYQIQSYLAHHGQKLVNRFDAGSYLCLLNAMDHHDIGRDRGGLQEALQRITANVLWVGIDSDRLYPSVEQRACYEALLRAGVKCEYAEIASVHGHDAFLIEAEQTSETVKRFLQRVEG</sequence>
<dbReference type="InterPro" id="IPR029058">
    <property type="entry name" value="AB_hydrolase_fold"/>
</dbReference>
<accession>A0ABS1JA64</accession>
<dbReference type="NCBIfam" id="TIGR01392">
    <property type="entry name" value="homoserO_Ac_trn"/>
    <property type="match status" value="1"/>
</dbReference>
<evidence type="ECO:0000259" key="3">
    <source>
        <dbReference type="Pfam" id="PF00561"/>
    </source>
</evidence>
<keyword evidence="2" id="KW-0486">Methionine biosynthesis</keyword>
<dbReference type="SUPFAM" id="SSF53474">
    <property type="entry name" value="alpha/beta-Hydrolases"/>
    <property type="match status" value="1"/>
</dbReference>
<dbReference type="NCBIfam" id="NF001209">
    <property type="entry name" value="PRK00175.1"/>
    <property type="match status" value="1"/>
</dbReference>
<feature type="binding site" evidence="2">
    <location>
        <position position="333"/>
    </location>
    <ligand>
        <name>substrate</name>
    </ligand>
</feature>
<comment type="catalytic activity">
    <reaction evidence="2">
        <text>L-homoserine + acetyl-CoA = O-acetyl-L-homoserine + CoA</text>
        <dbReference type="Rhea" id="RHEA:13701"/>
        <dbReference type="ChEBI" id="CHEBI:57287"/>
        <dbReference type="ChEBI" id="CHEBI:57288"/>
        <dbReference type="ChEBI" id="CHEBI:57476"/>
        <dbReference type="ChEBI" id="CHEBI:57716"/>
        <dbReference type="EC" id="2.3.1.31"/>
    </reaction>
</comment>
<keyword evidence="2 4" id="KW-0012">Acyltransferase</keyword>
<comment type="function">
    <text evidence="2">Transfers an acetyl group from acetyl-CoA to L-homoserine, forming acetyl-L-homoserine.</text>
</comment>
<keyword evidence="1 2" id="KW-0808">Transferase</keyword>
<dbReference type="Pfam" id="PF00561">
    <property type="entry name" value="Abhydrolase_1"/>
    <property type="match status" value="1"/>
</dbReference>
<feature type="domain" description="AB hydrolase-1" evidence="3">
    <location>
        <begin position="46"/>
        <end position="319"/>
    </location>
</feature>
<reference evidence="4 5" key="1">
    <citation type="submission" date="2021-01" db="EMBL/GenBank/DDBJ databases">
        <title>Tumebacillus sp. strain ITR2 16S ribosomal RNA gene Genome sequencing and assembly.</title>
        <authorList>
            <person name="Kang M."/>
        </authorList>
    </citation>
    <scope>NUCLEOTIDE SEQUENCE [LARGE SCALE GENOMIC DNA]</scope>
    <source>
        <strain evidence="4 5">ITR2</strain>
    </source>
</reference>
<dbReference type="PANTHER" id="PTHR32268">
    <property type="entry name" value="HOMOSERINE O-ACETYLTRANSFERASE"/>
    <property type="match status" value="1"/>
</dbReference>